<comment type="caution">
    <text evidence="2">The sequence shown here is derived from an EMBL/GenBank/DDBJ whole genome shotgun (WGS) entry which is preliminary data.</text>
</comment>
<sequence length="113" mass="12594">MSDSSGFIKQQVASRLHRPDGSTQTTRAPAVWTLAHRGYSGSGRLDVWVYATKRDALREGAALAIACGLDDEEDQARRDFAAGRYQKVMDCYEKTRPETHLLRVQAAFLQPPV</sequence>
<proteinExistence type="predicted"/>
<organism evidence="2 3">
    <name type="scientific">Streptomyces liliiviolaceus</name>
    <dbReference type="NCBI Taxonomy" id="2823109"/>
    <lineage>
        <taxon>Bacteria</taxon>
        <taxon>Bacillati</taxon>
        <taxon>Actinomycetota</taxon>
        <taxon>Actinomycetes</taxon>
        <taxon>Kitasatosporales</taxon>
        <taxon>Streptomycetaceae</taxon>
        <taxon>Streptomyces</taxon>
    </lineage>
</organism>
<dbReference type="EMBL" id="JAGPYQ010000001">
    <property type="protein sequence ID" value="MBQ0850217.1"/>
    <property type="molecule type" value="Genomic_DNA"/>
</dbReference>
<reference evidence="2 3" key="1">
    <citation type="submission" date="2021-04" db="EMBL/GenBank/DDBJ databases">
        <authorList>
            <person name="Tang X."/>
            <person name="Zhou X."/>
            <person name="Chen X."/>
            <person name="Cernava T."/>
            <person name="Zhang C."/>
        </authorList>
    </citation>
    <scope>NUCLEOTIDE SEQUENCE [LARGE SCALE GENOMIC DNA]</scope>
    <source>
        <strain evidence="2 3">BH-SS-21</strain>
    </source>
</reference>
<dbReference type="AlphaFoldDB" id="A0A940XTB3"/>
<feature type="region of interest" description="Disordered" evidence="1">
    <location>
        <begin position="1"/>
        <end position="28"/>
    </location>
</feature>
<dbReference type="RefSeq" id="WP_210884186.1">
    <property type="nucleotide sequence ID" value="NZ_JAGPYQ010000001.1"/>
</dbReference>
<evidence type="ECO:0000313" key="3">
    <source>
        <dbReference type="Proteomes" id="UP000677413"/>
    </source>
</evidence>
<name>A0A940XTB3_9ACTN</name>
<protein>
    <submittedName>
        <fullName evidence="2">Uncharacterized protein</fullName>
    </submittedName>
</protein>
<evidence type="ECO:0000256" key="1">
    <source>
        <dbReference type="SAM" id="MobiDB-lite"/>
    </source>
</evidence>
<feature type="compositionally biased region" description="Polar residues" evidence="1">
    <location>
        <begin position="1"/>
        <end position="13"/>
    </location>
</feature>
<accession>A0A940XTB3</accession>
<gene>
    <name evidence="2" type="ORF">J8N05_18645</name>
</gene>
<evidence type="ECO:0000313" key="2">
    <source>
        <dbReference type="EMBL" id="MBQ0850217.1"/>
    </source>
</evidence>
<dbReference type="Proteomes" id="UP000677413">
    <property type="component" value="Unassembled WGS sequence"/>
</dbReference>
<keyword evidence="3" id="KW-1185">Reference proteome</keyword>